<dbReference type="PANTHER" id="PTHR11319">
    <property type="entry name" value="G PROTEIN-COUPLED RECEPTOR-RELATED"/>
    <property type="match status" value="1"/>
</dbReference>
<comment type="caution">
    <text evidence="2">The sequence shown here is derived from an EMBL/GenBank/DDBJ whole genome shotgun (WGS) entry which is preliminary data.</text>
</comment>
<dbReference type="Gene3D" id="2.60.40.10">
    <property type="entry name" value="Immunoglobulins"/>
    <property type="match status" value="3"/>
</dbReference>
<dbReference type="InterPro" id="IPR013783">
    <property type="entry name" value="Ig-like_fold"/>
</dbReference>
<name>A0A532V567_UNCL8</name>
<dbReference type="Proteomes" id="UP000319619">
    <property type="component" value="Unassembled WGS sequence"/>
</dbReference>
<dbReference type="EMBL" id="NJBN01000001">
    <property type="protein sequence ID" value="TKJ42328.1"/>
    <property type="molecule type" value="Genomic_DNA"/>
</dbReference>
<feature type="chain" id="PRO_5021752744" description="FlgD Ig-like domain-containing protein" evidence="1">
    <location>
        <begin position="32"/>
        <end position="1459"/>
    </location>
</feature>
<evidence type="ECO:0000313" key="2">
    <source>
        <dbReference type="EMBL" id="TKJ42328.1"/>
    </source>
</evidence>
<feature type="signal peptide" evidence="1">
    <location>
        <begin position="1"/>
        <end position="31"/>
    </location>
</feature>
<dbReference type="InterPro" id="IPR006626">
    <property type="entry name" value="PbH1"/>
</dbReference>
<dbReference type="Gene3D" id="2.60.40.4070">
    <property type="match status" value="1"/>
</dbReference>
<organism evidence="2 3">
    <name type="scientific">candidate division LCP-89 bacterium B3_LCP</name>
    <dbReference type="NCBI Taxonomy" id="2012998"/>
    <lineage>
        <taxon>Bacteria</taxon>
        <taxon>Pseudomonadati</taxon>
        <taxon>Bacteria division LCP-89</taxon>
    </lineage>
</organism>
<dbReference type="InterPro" id="IPR026444">
    <property type="entry name" value="Secre_tail"/>
</dbReference>
<evidence type="ECO:0000313" key="3">
    <source>
        <dbReference type="Proteomes" id="UP000319619"/>
    </source>
</evidence>
<dbReference type="PANTHER" id="PTHR11319:SF35">
    <property type="entry name" value="OUTER MEMBRANE PROTEIN PMPC-RELATED"/>
    <property type="match status" value="1"/>
</dbReference>
<protein>
    <recommendedName>
        <fullName evidence="4">FlgD Ig-like domain-containing protein</fullName>
    </recommendedName>
</protein>
<proteinExistence type="predicted"/>
<accession>A0A532V567</accession>
<evidence type="ECO:0000256" key="1">
    <source>
        <dbReference type="SAM" id="SignalP"/>
    </source>
</evidence>
<evidence type="ECO:0008006" key="4">
    <source>
        <dbReference type="Google" id="ProtNLM"/>
    </source>
</evidence>
<dbReference type="NCBIfam" id="TIGR04183">
    <property type="entry name" value="Por_Secre_tail"/>
    <property type="match status" value="1"/>
</dbReference>
<dbReference type="SMART" id="SM00710">
    <property type="entry name" value="PbH1"/>
    <property type="match status" value="7"/>
</dbReference>
<dbReference type="InterPro" id="IPR011050">
    <property type="entry name" value="Pectin_lyase_fold/virulence"/>
</dbReference>
<keyword evidence="1" id="KW-0732">Signal</keyword>
<sequence>MTKPIRKVPRNSVKSSAIVICIILSASVLFAAQDQAALTPGSPDGTAINGSVSGVWDITGSPYNVDGSITVEEGDSLIIEAGVEVVFDGNYQFVVEGYLYAVGAETSGDSIIFRADDPLVGWGGIRLNQAHVNSRLEYCHFTGGWANGIDFPDNCGGALYIYGSIAAVSHCSFVGNHAAYNGGAIFIWGSTPDMEYNLFTGNFADNLYGHALYMGSCPGVALNHFTIAGNNSTENDSTSYSLYVTSMSFEMQNSILWDTHYFSFDDAIITYSVVDTLEDEVLELFGEGNLNIDPLFVFLDSLNQNTDLHLNLHSPCIDAASVLSPYTNELEPHGDRANMGAYGNSQIAAISVPVLSFSADSVMTYLPTDSTYFYLQKIGTSGTVVKDTTGQNAYPAYTRIYNLGKQPLHIYDIEFSDNQYGSNFWNLVDSTLTPISLVIAPSASANLTMTFTPEVLGFISATATFIDNDDFANVVLTLEGIGVDPVMEANPTNFDFPLTAVGAQVPMNINISNVGTGAGSDLIISWYGTSSNFHIEDGAGNTSGNEAIPVGGATTHQIVFTPQNASLGFIDSLFYENNAGDDFYIYVSGSAEEPDLDWEPDSLEFSVVTVDQDSTLEIWVYNEYGGVNLVLGNWDLTDFTSSNDFTIVMPPSPVIPPQDSTNVQVIFHPDSAGTYNEVLSIGTNMPDADVIIVRLLGTGTSQINWVIDEVSGTWTAAQSPYYVVGDISILEGETLVIEPNVDVVFEGDFEIHVYGKLDAQGTATDTIEFTTIDEVDSTWSGITFETGSSSESVMSFCALHRGAVYDSSMFGGAMRIKQAAPTIESCLFYDNVAYRGGALALLNASEATVTGCTFYENSADSAFLDSTYGYGGGIFVNWYSRSDVVDCEFYDNTAIYGGGIYLVGADGSVTSCNVFDNQASEMGGGIFIGSGSTTEMAENEIYSNVSATGGGVAIHGYSRPYIHNEAIYQNTADSTGGTGGTGGGMFIQDGCNPVILQTLFAENTAPLGGSALYTIGSGAIINYCTFAATGSEVDGWLLTAMGGDQSMISNSILWGTGWVDSSYVPLYTEESDIAISFSDVIDSLMYPDAANSNINDNPDFTGIGTIPEMYLLSGTSPCLDKSEEGGEIGFNGGSSTLDWTVTLVLLQNPVQMNDMNFVLTSTIPLTSPPFMYLEQDLPDTLEYIPVDSAYMAQIAPMVYRQAIFESELDYPSIATFTFNNIMGDQGEMVQDFIASTLSSFSNTITYGDELIAQFRSTGGTGSWGIFPEYYTEPKPVDPELEAIGMAYQIFTAGADVAEGRVEFLLNETILGSYSADGCGIAVWNDEGHWDMLPSYLNGSKDAIWVSVEETGTYRLIWGDNSKTVALPSEITLMQNYPNPFNPETVIGFAMPDAGLVKLDVYNLMGRKVTTLLNEYVGPGFHQIRWTGENSYGVSASSGVYFYRLEVGSQMISKKMILLR</sequence>
<gene>
    <name evidence="2" type="ORF">CEE37_01210</name>
</gene>
<dbReference type="SUPFAM" id="SSF51126">
    <property type="entry name" value="Pectin lyase-like"/>
    <property type="match status" value="2"/>
</dbReference>
<dbReference type="NCBIfam" id="NF012200">
    <property type="entry name" value="choice_anch_D"/>
    <property type="match status" value="1"/>
</dbReference>
<reference evidence="2 3" key="1">
    <citation type="submission" date="2017-06" db="EMBL/GenBank/DDBJ databases">
        <title>Novel microbial phyla capable of carbon fixation and sulfur reduction in deep-sea sediments.</title>
        <authorList>
            <person name="Huang J."/>
            <person name="Baker B."/>
            <person name="Wang Y."/>
        </authorList>
    </citation>
    <scope>NUCLEOTIDE SEQUENCE [LARGE SCALE GENOMIC DNA]</scope>
    <source>
        <strain evidence="2">B3_LCP</strain>
    </source>
</reference>